<reference evidence="3 4" key="1">
    <citation type="submission" date="2019-08" db="EMBL/GenBank/DDBJ databases">
        <title>In-depth cultivation of the pig gut microbiome towards novel bacterial diversity and tailored functional studies.</title>
        <authorList>
            <person name="Wylensek D."/>
            <person name="Hitch T.C.A."/>
            <person name="Clavel T."/>
        </authorList>
    </citation>
    <scope>NUCLEOTIDE SEQUENCE [LARGE SCALE GENOMIC DNA]</scope>
    <source>
        <strain evidence="3 4">CA-Schmier-601-WT-1</strain>
    </source>
</reference>
<dbReference type="Pfam" id="PF00300">
    <property type="entry name" value="His_Phos_1"/>
    <property type="match status" value="1"/>
</dbReference>
<dbReference type="GO" id="GO:0005737">
    <property type="term" value="C:cytoplasm"/>
    <property type="evidence" value="ECO:0007669"/>
    <property type="project" value="TreeGrafter"/>
</dbReference>
<dbReference type="InterPro" id="IPR050275">
    <property type="entry name" value="PGM_Phosphatase"/>
</dbReference>
<feature type="active site" description="Tele-phosphohistidine intermediate" evidence="1">
    <location>
        <position position="11"/>
    </location>
</feature>
<accession>A0A6N7XCH4</accession>
<organism evidence="3 4">
    <name type="scientific">Olsenella porci</name>
    <dbReference type="NCBI Taxonomy" id="2652279"/>
    <lineage>
        <taxon>Bacteria</taxon>
        <taxon>Bacillati</taxon>
        <taxon>Actinomycetota</taxon>
        <taxon>Coriobacteriia</taxon>
        <taxon>Coriobacteriales</taxon>
        <taxon>Atopobiaceae</taxon>
        <taxon>Olsenella</taxon>
    </lineage>
</organism>
<evidence type="ECO:0000313" key="3">
    <source>
        <dbReference type="EMBL" id="MST72043.1"/>
    </source>
</evidence>
<dbReference type="Proteomes" id="UP000469325">
    <property type="component" value="Unassembled WGS sequence"/>
</dbReference>
<dbReference type="CDD" id="cd07067">
    <property type="entry name" value="HP_PGM_like"/>
    <property type="match status" value="1"/>
</dbReference>
<keyword evidence="4" id="KW-1185">Reference proteome</keyword>
<dbReference type="AlphaFoldDB" id="A0A6N7XCH4"/>
<dbReference type="PANTHER" id="PTHR48100">
    <property type="entry name" value="BROAD-SPECIFICITY PHOSPHATASE YOR283W-RELATED"/>
    <property type="match status" value="1"/>
</dbReference>
<dbReference type="SUPFAM" id="SSF53254">
    <property type="entry name" value="Phosphoglycerate mutase-like"/>
    <property type="match status" value="1"/>
</dbReference>
<dbReference type="SMART" id="SM00855">
    <property type="entry name" value="PGAM"/>
    <property type="match status" value="1"/>
</dbReference>
<dbReference type="PANTHER" id="PTHR48100:SF1">
    <property type="entry name" value="HISTIDINE PHOSPHATASE FAMILY PROTEIN-RELATED"/>
    <property type="match status" value="1"/>
</dbReference>
<dbReference type="InterPro" id="IPR029033">
    <property type="entry name" value="His_PPase_superfam"/>
</dbReference>
<dbReference type="InterPro" id="IPR013078">
    <property type="entry name" value="His_Pase_superF_clade-1"/>
</dbReference>
<gene>
    <name evidence="3" type="ORF">FYJ68_02810</name>
</gene>
<comment type="caution">
    <text evidence="3">The sequence shown here is derived from an EMBL/GenBank/DDBJ whole genome shotgun (WGS) entry which is preliminary data.</text>
</comment>
<feature type="binding site" evidence="2">
    <location>
        <position position="60"/>
    </location>
    <ligand>
        <name>substrate</name>
    </ligand>
</feature>
<dbReference type="Gene3D" id="3.40.50.1240">
    <property type="entry name" value="Phosphoglycerate mutase-like"/>
    <property type="match status" value="1"/>
</dbReference>
<dbReference type="RefSeq" id="WP_154433806.1">
    <property type="nucleotide sequence ID" value="NZ_VUNC01000002.1"/>
</dbReference>
<feature type="binding site" evidence="2">
    <location>
        <begin position="10"/>
        <end position="17"/>
    </location>
    <ligand>
        <name>substrate</name>
    </ligand>
</feature>
<proteinExistence type="predicted"/>
<evidence type="ECO:0000313" key="4">
    <source>
        <dbReference type="Proteomes" id="UP000469325"/>
    </source>
</evidence>
<evidence type="ECO:0000256" key="1">
    <source>
        <dbReference type="PIRSR" id="PIRSR613078-1"/>
    </source>
</evidence>
<evidence type="ECO:0000256" key="2">
    <source>
        <dbReference type="PIRSR" id="PIRSR613078-2"/>
    </source>
</evidence>
<name>A0A6N7XCH4_9ACTN</name>
<feature type="active site" description="Proton donor/acceptor" evidence="1">
    <location>
        <position position="84"/>
    </location>
</feature>
<sequence>MRRQRILVTRHPETRANIAGTLSGRSDVDLSAEGEDQMYRAIRAIVAWRPDRIWTSPLSRCQSIAREAANALGIPCEVNPNLAEIEFGRAQGLTLAQVRELGYDFPWQLDGEGRSRPIQGGESFEHLYARAGALLEQLRPLEGRTSCVTHGGFTRALLGRMMSVPLDTFWNVRIPNVSSQVITCDDGTFRLASLGLAPEEVVRRSENPALLGRDTTEKLSGSDDE</sequence>
<dbReference type="GO" id="GO:0016791">
    <property type="term" value="F:phosphatase activity"/>
    <property type="evidence" value="ECO:0007669"/>
    <property type="project" value="TreeGrafter"/>
</dbReference>
<dbReference type="EMBL" id="VUNC01000002">
    <property type="protein sequence ID" value="MST72043.1"/>
    <property type="molecule type" value="Genomic_DNA"/>
</dbReference>
<protein>
    <submittedName>
        <fullName evidence="3">Histidine phosphatase family protein</fullName>
    </submittedName>
</protein>